<gene>
    <name evidence="1" type="ORF">SAMN05421837_107312</name>
</gene>
<dbReference type="RefSeq" id="WP_086681483.1">
    <property type="nucleotide sequence ID" value="NZ_FNUJ01000007.1"/>
</dbReference>
<name>A0A1H5R7F1_9PSEU</name>
<dbReference type="OrthoDB" id="9758751at2"/>
<keyword evidence="2" id="KW-1185">Reference proteome</keyword>
<evidence type="ECO:0000313" key="1">
    <source>
        <dbReference type="EMBL" id="SEF34303.1"/>
    </source>
</evidence>
<dbReference type="EMBL" id="FNUJ01000007">
    <property type="protein sequence ID" value="SEF34303.1"/>
    <property type="molecule type" value="Genomic_DNA"/>
</dbReference>
<dbReference type="AlphaFoldDB" id="A0A1H5R7F1"/>
<accession>A0A1H5R7F1</accession>
<organism evidence="1 2">
    <name type="scientific">Amycolatopsis pretoriensis</name>
    <dbReference type="NCBI Taxonomy" id="218821"/>
    <lineage>
        <taxon>Bacteria</taxon>
        <taxon>Bacillati</taxon>
        <taxon>Actinomycetota</taxon>
        <taxon>Actinomycetes</taxon>
        <taxon>Pseudonocardiales</taxon>
        <taxon>Pseudonocardiaceae</taxon>
        <taxon>Amycolatopsis</taxon>
    </lineage>
</organism>
<proteinExistence type="predicted"/>
<evidence type="ECO:0000313" key="2">
    <source>
        <dbReference type="Proteomes" id="UP000198878"/>
    </source>
</evidence>
<sequence length="178" mass="18926">MTWEQPVVAAHAARVAAADAEETMIRTAIGAGAKPTHIAKWLGVRGRNRVYDIANRPGPAVITPPYQPPTVFVAADGCEPVTARRVETVMWAHGWPTVVSATAAWHLCVAGRTVVLCDITHDSTVTVGVMRADDTPGDFTMANGGRVPRPVREDGILDEHFLACLVATAIAGDQTHGE</sequence>
<protein>
    <submittedName>
        <fullName evidence="1">Uncharacterized protein</fullName>
    </submittedName>
</protein>
<dbReference type="STRING" id="218821.SAMN05421837_107312"/>
<reference evidence="2" key="1">
    <citation type="submission" date="2016-10" db="EMBL/GenBank/DDBJ databases">
        <authorList>
            <person name="Varghese N."/>
            <person name="Submissions S."/>
        </authorList>
    </citation>
    <scope>NUCLEOTIDE SEQUENCE [LARGE SCALE GENOMIC DNA]</scope>
    <source>
        <strain evidence="2">DSM 44654</strain>
    </source>
</reference>
<dbReference type="Proteomes" id="UP000198878">
    <property type="component" value="Unassembled WGS sequence"/>
</dbReference>